<keyword evidence="1" id="KW-0472">Membrane</keyword>
<keyword evidence="3" id="KW-1185">Reference proteome</keyword>
<reference evidence="3" key="1">
    <citation type="journal article" date="2019" name="Int. J. Syst. Evol. Microbiol.">
        <title>The Global Catalogue of Microorganisms (GCM) 10K type strain sequencing project: providing services to taxonomists for standard genome sequencing and annotation.</title>
        <authorList>
            <consortium name="The Broad Institute Genomics Platform"/>
            <consortium name="The Broad Institute Genome Sequencing Center for Infectious Disease"/>
            <person name="Wu L."/>
            <person name="Ma J."/>
        </authorList>
    </citation>
    <scope>NUCLEOTIDE SEQUENCE [LARGE SCALE GENOMIC DNA]</scope>
    <source>
        <strain evidence="3">JCM 3106</strain>
    </source>
</reference>
<sequence length="264" mass="28450">MTRYTENDLRTVFADHSKDGPVPPPRLELIVRRGRRARLRRRAATGAVLTGAAVVVAGVGGFLPDVNRNTTGSASGLSSRATISAKPSGTIRGMNGETLSVIHSETHRTMGAPVTVVYRPTSVSTGYSIRCTDPKAWVVIHHVRTGEADFGRCNGSGDGPDSENDALSVAPGWLDEPQTLKIWVFPADAPIAEGHWKDDGTPNPDVPLNNPYASCKKANRKLGLCDGKFIQDVVHVKPERLAAVVKRRQGEPWTVKVYDRPAGS</sequence>
<dbReference type="RefSeq" id="WP_344906821.1">
    <property type="nucleotide sequence ID" value="NZ_BAAAWD010000029.1"/>
</dbReference>
<name>A0ABP6LG49_9ACTN</name>
<gene>
    <name evidence="2" type="ORF">GCM10017559_79140</name>
</gene>
<protein>
    <submittedName>
        <fullName evidence="2">Uncharacterized protein</fullName>
    </submittedName>
</protein>
<proteinExistence type="predicted"/>
<evidence type="ECO:0000313" key="2">
    <source>
        <dbReference type="EMBL" id="GAA3039103.1"/>
    </source>
</evidence>
<feature type="transmembrane region" description="Helical" evidence="1">
    <location>
        <begin position="43"/>
        <end position="63"/>
    </location>
</feature>
<dbReference type="EMBL" id="BAAAWD010000029">
    <property type="protein sequence ID" value="GAA3039103.1"/>
    <property type="molecule type" value="Genomic_DNA"/>
</dbReference>
<comment type="caution">
    <text evidence="2">The sequence shown here is derived from an EMBL/GenBank/DDBJ whole genome shotgun (WGS) entry which is preliminary data.</text>
</comment>
<keyword evidence="1" id="KW-1133">Transmembrane helix</keyword>
<dbReference type="Proteomes" id="UP001499930">
    <property type="component" value="Unassembled WGS sequence"/>
</dbReference>
<keyword evidence="1" id="KW-0812">Transmembrane</keyword>
<evidence type="ECO:0000313" key="3">
    <source>
        <dbReference type="Proteomes" id="UP001499930"/>
    </source>
</evidence>
<evidence type="ECO:0000256" key="1">
    <source>
        <dbReference type="SAM" id="Phobius"/>
    </source>
</evidence>
<organism evidence="2 3">
    <name type="scientific">Streptosporangium longisporum</name>
    <dbReference type="NCBI Taxonomy" id="46187"/>
    <lineage>
        <taxon>Bacteria</taxon>
        <taxon>Bacillati</taxon>
        <taxon>Actinomycetota</taxon>
        <taxon>Actinomycetes</taxon>
        <taxon>Streptosporangiales</taxon>
        <taxon>Streptosporangiaceae</taxon>
        <taxon>Streptosporangium</taxon>
    </lineage>
</organism>
<accession>A0ABP6LG49</accession>